<feature type="compositionally biased region" description="Polar residues" evidence="2">
    <location>
        <begin position="150"/>
        <end position="166"/>
    </location>
</feature>
<comment type="caution">
    <text evidence="4">The sequence shown here is derived from an EMBL/GenBank/DDBJ whole genome shotgun (WGS) entry which is preliminary data.</text>
</comment>
<dbReference type="GO" id="GO:0048026">
    <property type="term" value="P:positive regulation of mRNA splicing, via spliceosome"/>
    <property type="evidence" value="ECO:0007669"/>
    <property type="project" value="TreeGrafter"/>
</dbReference>
<feature type="region of interest" description="Disordered" evidence="2">
    <location>
        <begin position="706"/>
        <end position="754"/>
    </location>
</feature>
<feature type="region of interest" description="Disordered" evidence="2">
    <location>
        <begin position="126"/>
        <end position="187"/>
    </location>
</feature>
<keyword evidence="1" id="KW-0694">RNA-binding</keyword>
<dbReference type="PANTHER" id="PTHR48030:SF3">
    <property type="entry name" value="SPLICING FACTOR 3B SUBUNIT 4"/>
    <property type="match status" value="1"/>
</dbReference>
<feature type="compositionally biased region" description="Polar residues" evidence="2">
    <location>
        <begin position="1679"/>
        <end position="1688"/>
    </location>
</feature>
<name>A0A2C6KY63_9APIC</name>
<reference evidence="4 5" key="1">
    <citation type="journal article" date="2017" name="Int. J. Parasitol.">
        <title>The genome of the protozoan parasite Cystoisospora suis and a reverse vaccinology approach to identify vaccine candidates.</title>
        <authorList>
            <person name="Palmieri N."/>
            <person name="Shrestha A."/>
            <person name="Ruttkowski B."/>
            <person name="Beck T."/>
            <person name="Vogl C."/>
            <person name="Tomley F."/>
            <person name="Blake D.P."/>
            <person name="Joachim A."/>
        </authorList>
    </citation>
    <scope>NUCLEOTIDE SEQUENCE [LARGE SCALE GENOMIC DNA]</scope>
    <source>
        <strain evidence="4 5">Wien I</strain>
    </source>
</reference>
<dbReference type="EMBL" id="MIGC01002564">
    <property type="protein sequence ID" value="PHJ20874.1"/>
    <property type="molecule type" value="Genomic_DNA"/>
</dbReference>
<gene>
    <name evidence="4" type="ORF">CSUI_005292</name>
</gene>
<dbReference type="InterPro" id="IPR000504">
    <property type="entry name" value="RRM_dom"/>
</dbReference>
<dbReference type="InterPro" id="IPR012677">
    <property type="entry name" value="Nucleotide-bd_a/b_plait_sf"/>
</dbReference>
<keyword evidence="5" id="KW-1185">Reference proteome</keyword>
<dbReference type="GO" id="GO:0003723">
    <property type="term" value="F:RNA binding"/>
    <property type="evidence" value="ECO:0007669"/>
    <property type="project" value="UniProtKB-UniRule"/>
</dbReference>
<protein>
    <submittedName>
        <fullName evidence="4">Rna binding protein</fullName>
    </submittedName>
</protein>
<dbReference type="InterPro" id="IPR052084">
    <property type="entry name" value="SF3B4_spliceosome_assoc"/>
</dbReference>
<evidence type="ECO:0000313" key="5">
    <source>
        <dbReference type="Proteomes" id="UP000221165"/>
    </source>
</evidence>
<dbReference type="Proteomes" id="UP000221165">
    <property type="component" value="Unassembled WGS sequence"/>
</dbReference>
<feature type="region of interest" description="Disordered" evidence="2">
    <location>
        <begin position="578"/>
        <end position="661"/>
    </location>
</feature>
<proteinExistence type="predicted"/>
<evidence type="ECO:0000256" key="1">
    <source>
        <dbReference type="PROSITE-ProRule" id="PRU00176"/>
    </source>
</evidence>
<dbReference type="Pfam" id="PF00076">
    <property type="entry name" value="RRM_1"/>
    <property type="match status" value="1"/>
</dbReference>
<dbReference type="CDD" id="cd00590">
    <property type="entry name" value="RRM_SF"/>
    <property type="match status" value="1"/>
</dbReference>
<dbReference type="PROSITE" id="PS50102">
    <property type="entry name" value="RRM"/>
    <property type="match status" value="1"/>
</dbReference>
<dbReference type="OrthoDB" id="439808at2759"/>
<dbReference type="VEuPathDB" id="ToxoDB:CSUI_005292"/>
<feature type="compositionally biased region" description="Basic residues" evidence="2">
    <location>
        <begin position="715"/>
        <end position="729"/>
    </location>
</feature>
<feature type="compositionally biased region" description="Low complexity" evidence="2">
    <location>
        <begin position="627"/>
        <end position="636"/>
    </location>
</feature>
<feature type="region of interest" description="Disordered" evidence="2">
    <location>
        <begin position="276"/>
        <end position="331"/>
    </location>
</feature>
<evidence type="ECO:0000259" key="3">
    <source>
        <dbReference type="PROSITE" id="PS50102"/>
    </source>
</evidence>
<feature type="compositionally biased region" description="Polar residues" evidence="2">
    <location>
        <begin position="1089"/>
        <end position="1100"/>
    </location>
</feature>
<dbReference type="RefSeq" id="XP_067922559.1">
    <property type="nucleotide sequence ID" value="XM_068065469.1"/>
</dbReference>
<accession>A0A2C6KY63</accession>
<evidence type="ECO:0000256" key="2">
    <source>
        <dbReference type="SAM" id="MobiDB-lite"/>
    </source>
</evidence>
<feature type="region of interest" description="Disordered" evidence="2">
    <location>
        <begin position="1563"/>
        <end position="1584"/>
    </location>
</feature>
<feature type="region of interest" description="Disordered" evidence="2">
    <location>
        <begin position="1081"/>
        <end position="1100"/>
    </location>
</feature>
<dbReference type="GO" id="GO:0005730">
    <property type="term" value="C:nucleolus"/>
    <property type="evidence" value="ECO:0007669"/>
    <property type="project" value="TreeGrafter"/>
</dbReference>
<organism evidence="4 5">
    <name type="scientific">Cystoisospora suis</name>
    <dbReference type="NCBI Taxonomy" id="483139"/>
    <lineage>
        <taxon>Eukaryota</taxon>
        <taxon>Sar</taxon>
        <taxon>Alveolata</taxon>
        <taxon>Apicomplexa</taxon>
        <taxon>Conoidasida</taxon>
        <taxon>Coccidia</taxon>
        <taxon>Eucoccidiorida</taxon>
        <taxon>Eimeriorina</taxon>
        <taxon>Sarcocystidae</taxon>
        <taxon>Cystoisospora</taxon>
    </lineage>
</organism>
<dbReference type="GeneID" id="94428680"/>
<dbReference type="PANTHER" id="PTHR48030">
    <property type="entry name" value="SPLICING FACTOR 3B SUBUNIT 4"/>
    <property type="match status" value="1"/>
</dbReference>
<dbReference type="GO" id="GO:0071011">
    <property type="term" value="C:precatalytic spliceosome"/>
    <property type="evidence" value="ECO:0007669"/>
    <property type="project" value="TreeGrafter"/>
</dbReference>
<dbReference type="SMART" id="SM00360">
    <property type="entry name" value="RRM"/>
    <property type="match status" value="1"/>
</dbReference>
<dbReference type="Gene3D" id="3.30.70.330">
    <property type="match status" value="1"/>
</dbReference>
<feature type="region of interest" description="Disordered" evidence="2">
    <location>
        <begin position="1673"/>
        <end position="1748"/>
    </location>
</feature>
<dbReference type="SUPFAM" id="SSF54928">
    <property type="entry name" value="RNA-binding domain, RBD"/>
    <property type="match status" value="1"/>
</dbReference>
<dbReference type="InterPro" id="IPR035979">
    <property type="entry name" value="RBD_domain_sf"/>
</dbReference>
<feature type="compositionally biased region" description="Low complexity" evidence="2">
    <location>
        <begin position="974"/>
        <end position="992"/>
    </location>
</feature>
<feature type="compositionally biased region" description="Basic and acidic residues" evidence="2">
    <location>
        <begin position="1715"/>
        <end position="1727"/>
    </location>
</feature>
<feature type="compositionally biased region" description="Basic and acidic residues" evidence="2">
    <location>
        <begin position="810"/>
        <end position="822"/>
    </location>
</feature>
<feature type="region of interest" description="Disordered" evidence="2">
    <location>
        <begin position="800"/>
        <end position="822"/>
    </location>
</feature>
<feature type="compositionally biased region" description="Polar residues" evidence="2">
    <location>
        <begin position="126"/>
        <end position="136"/>
    </location>
</feature>
<evidence type="ECO:0000313" key="4">
    <source>
        <dbReference type="EMBL" id="PHJ20874.1"/>
    </source>
</evidence>
<feature type="region of interest" description="Disordered" evidence="2">
    <location>
        <begin position="1410"/>
        <end position="1461"/>
    </location>
</feature>
<sequence length="1748" mass="181602">MYQLKPAQLVRHSSAGHRWGSSGLPNSVSRCSRVGAAVPSGCVTIESTQLKGNHQGCVRQVVCRSELLVGGRVLEESRSSSCTIRFFFPPPLLAPLSGSSEKESAPRGNPTMAQQFQCHQAIVSSDPGQHTLSHSSAPGLGAGGSRAENQESQGDESISTSLPSNVDNKDELAPAQRRHPSPAKSRYALGAGAAASLSVERESGNEAALSSPEGTVHALRDSLSPHLILGGERVTAAPWESPSSTLPVRGGSPHQQALVLIGSGTSLGPEVAVLSASAQRARRPDGSTTLQPLEDCGRETAPSGRSASQPEGRPVTVSRVEAHGGGGSGGSNDGNCSCSLLPFACHPRVDVPEGRLRRDDDCKRLPAYDSEQQERRDHSPWTVDWTNISSSVAARPSIGHSAFLASGSSLGTRGLPSLCVRESWDSFGAVADHGMVPSVTEREGILTPRVKDEEDIEAKGVAVSVAAAAGEKAQSGTSDSSGDQLVSNSRSGDIVGVCTSNTRQSSSLLFPTPSLMIAERLVVTSSFDTAAADPLGIFSGALGGMRGGRDLSSGVSSDPPRETHASALLGRDQSELRENAHGAASEQLVGVSHTPEPGREPMSWQADKKFPFPTSVAGGPTSLEGASVSSSSDQSVLGRERRRRRRGQFPPLGGGSVHDQISLQGHEASTATLANRMTPGVGAEEIMSSAELFRAKGEGYVQSLHGEKGSVRGRGTGRRSRGHAGRGRRCVQYAHRGGRPPPMQLLESQRGSNCRPRGDSSVCFRRGGGGLQQVSPDYILQGHSQQPHTRDSYMHAGSESTVLCGTGPSREVDRSPSEGEAERMHPIMSGSATAQDKAQTYGDRQVVRTDRSAKGGRVLTSGGGGAHSRAVLAGGDVGDPFVRSEPGAGEDGVLHRTALLIAQHERSVAMRGSEQLTLRHDTLSALHSLQHHLDTRYEGITQQRTQASSVDPVALCMAQSRCTAKGNLGTSSLRQTSDPPTPRSTTQQTTDRWPFPRSVATQPRFQHQAGAALAGSLGTAATNLRSSGQSEQPGFSQVIGSALAGTFSLELRKLLEAVNTQQQRRGLPPVTSSAALLGSLSRCGADSGPQPTASSPLVGQASGVMSQSLVAQSPPLRSGTSASDQLLSCATGGGSRSFSLARAFSSGPPYANIGSLGVCSSSATARTDVLAPSSLADVPEDQQIQAVPPPPNRDDSLMSICASSQSNLYPGRRASNAGFTVAEAAPALRGGSGRSPSICHSSFSSRPSMVAQVSRSDFASSFSTSVSMSSLSSSAQQWEGFSGPVPSPLGALTESICESVDSSSAESLRQHNLSQRHVASNGAGSPEIEAIRAACGQKIGRVFFSPETGNETRFRGTAVDEEGNSKNSGLSELSGATALRRAAGDSENGASESNFGRDLKALFQQHMASHRAAALQHGGGGMIARGPDRNGARAGSARGMGGTKPTSGRGTGIGGESETSDLQTGNSVKLFFGNLAPGTAEDDLYPIFSLFGECSPPIILRDRRKKSLGSGFICFRREEDAQAAINMLDGKLQLPGAHKVLEVRHRETPQEKKERLRRLRLERAQTAGVSSGSPAASGTGSKGPLPVPFSPVINVTSVPGAGASPSAGTGKFSSATFVGLSQLKKSMGETTVPSSGSALKPALGSSAVVAEQQSFLSTVPNLLTCPDRLLRGEGRDRSQCTSSPSSDASPGRVAVNAHTEGGDELGVGSFSSAERSARSPDGQEREITWLSGAGYSSISPGSSSGSRC</sequence>
<feature type="compositionally biased region" description="Low complexity" evidence="2">
    <location>
        <begin position="1731"/>
        <end position="1748"/>
    </location>
</feature>
<feature type="compositionally biased region" description="Low complexity" evidence="2">
    <location>
        <begin position="1567"/>
        <end position="1583"/>
    </location>
</feature>
<feature type="region of interest" description="Disordered" evidence="2">
    <location>
        <begin position="967"/>
        <end position="995"/>
    </location>
</feature>
<feature type="domain" description="RRM" evidence="3">
    <location>
        <begin position="1468"/>
        <end position="1548"/>
    </location>
</feature>